<dbReference type="GO" id="GO:0005886">
    <property type="term" value="C:plasma membrane"/>
    <property type="evidence" value="ECO:0007669"/>
    <property type="project" value="UniProtKB-ARBA"/>
</dbReference>
<evidence type="ECO:0000256" key="5">
    <source>
        <dbReference type="SAM" id="Phobius"/>
    </source>
</evidence>
<accession>A0A5D0CNR5</accession>
<dbReference type="EMBL" id="VSDO01000005">
    <property type="protein sequence ID" value="TYA10875.1"/>
    <property type="molecule type" value="Genomic_DNA"/>
</dbReference>
<feature type="transmembrane region" description="Helical" evidence="5">
    <location>
        <begin position="115"/>
        <end position="135"/>
    </location>
</feature>
<feature type="transmembrane region" description="Helical" evidence="5">
    <location>
        <begin position="63"/>
        <end position="84"/>
    </location>
</feature>
<dbReference type="PANTHER" id="PTHR33514:SF1">
    <property type="entry name" value="ABC TRANSPORTER PERMEASE"/>
    <property type="match status" value="1"/>
</dbReference>
<comment type="subcellular location">
    <subcellularLocation>
        <location evidence="1">Membrane</location>
        <topology evidence="1">Multi-pass membrane protein</topology>
    </subcellularLocation>
</comment>
<dbReference type="Pfam" id="PF02361">
    <property type="entry name" value="CbiQ"/>
    <property type="match status" value="1"/>
</dbReference>
<dbReference type="InterPro" id="IPR003339">
    <property type="entry name" value="ABC/ECF_trnsptr_transmembrane"/>
</dbReference>
<keyword evidence="2 5" id="KW-0812">Transmembrane</keyword>
<sequence length="267" mass="30211">MKGVFAPSYRTWMHRANPVLKLGGSILLFFLALFTHRPDFMLYQAVVFILLLFWQSGYAFWKILLVVLSFILVFISSSSTMMLFGKGEALWWEWGLIRITEESFYRGIHIGLKSVTLAAEGLLFVLTTPSVGLFYALMQNAKLPPKFAYSFMASIRLLPMVWEELLIRRNALRIRGGQRLRGPRGWVAAIRLYAVPLLSQSIRRAHRVAVAMESKAFDGKGGRTYYYPSVFTKFDLLIAALLLGAVSLALLLGGTLPVFSIADIRNY</sequence>
<keyword evidence="4 5" id="KW-0472">Membrane</keyword>
<gene>
    <name evidence="6" type="ORF">FRY98_24185</name>
</gene>
<dbReference type="PANTHER" id="PTHR33514">
    <property type="entry name" value="PROTEIN ABCI12, CHLOROPLASTIC"/>
    <property type="match status" value="1"/>
</dbReference>
<organism evidence="6 7">
    <name type="scientific">Paenibacillus faecis</name>
    <dbReference type="NCBI Taxonomy" id="862114"/>
    <lineage>
        <taxon>Bacteria</taxon>
        <taxon>Bacillati</taxon>
        <taxon>Bacillota</taxon>
        <taxon>Bacilli</taxon>
        <taxon>Bacillales</taxon>
        <taxon>Paenibacillaceae</taxon>
        <taxon>Paenibacillus</taxon>
    </lineage>
</organism>
<evidence type="ECO:0000256" key="1">
    <source>
        <dbReference type="ARBA" id="ARBA00004141"/>
    </source>
</evidence>
<feature type="transmembrane region" description="Helical" evidence="5">
    <location>
        <begin position="12"/>
        <end position="33"/>
    </location>
</feature>
<dbReference type="CDD" id="cd16914">
    <property type="entry name" value="EcfT"/>
    <property type="match status" value="1"/>
</dbReference>
<evidence type="ECO:0000313" key="6">
    <source>
        <dbReference type="EMBL" id="TYA10875.1"/>
    </source>
</evidence>
<evidence type="ECO:0000313" key="7">
    <source>
        <dbReference type="Proteomes" id="UP000325218"/>
    </source>
</evidence>
<dbReference type="RefSeq" id="WP_148456959.1">
    <property type="nucleotide sequence ID" value="NZ_VSDO01000005.1"/>
</dbReference>
<evidence type="ECO:0000256" key="2">
    <source>
        <dbReference type="ARBA" id="ARBA00022692"/>
    </source>
</evidence>
<protein>
    <submittedName>
        <fullName evidence="6">Energy-coupling factor transporter transmembrane protein EcfT</fullName>
    </submittedName>
</protein>
<evidence type="ECO:0000256" key="3">
    <source>
        <dbReference type="ARBA" id="ARBA00022989"/>
    </source>
</evidence>
<dbReference type="AlphaFoldDB" id="A0A5D0CNR5"/>
<name>A0A5D0CNR5_9BACL</name>
<proteinExistence type="predicted"/>
<feature type="transmembrane region" description="Helical" evidence="5">
    <location>
        <begin position="236"/>
        <end position="262"/>
    </location>
</feature>
<feature type="transmembrane region" description="Helical" evidence="5">
    <location>
        <begin position="40"/>
        <end position="57"/>
    </location>
</feature>
<evidence type="ECO:0000256" key="4">
    <source>
        <dbReference type="ARBA" id="ARBA00023136"/>
    </source>
</evidence>
<dbReference type="Proteomes" id="UP000325218">
    <property type="component" value="Unassembled WGS sequence"/>
</dbReference>
<reference evidence="6 7" key="1">
    <citation type="submission" date="2019-08" db="EMBL/GenBank/DDBJ databases">
        <title>Genome sequencing of Paenibacillus faecis DSM 23593(T).</title>
        <authorList>
            <person name="Kook J.-K."/>
            <person name="Park S.-N."/>
            <person name="Lim Y.K."/>
        </authorList>
    </citation>
    <scope>NUCLEOTIDE SEQUENCE [LARGE SCALE GENOMIC DNA]</scope>
    <source>
        <strain evidence="6 7">DSM 23593</strain>
    </source>
</reference>
<keyword evidence="3 5" id="KW-1133">Transmembrane helix</keyword>
<dbReference type="OrthoDB" id="92887at2"/>
<comment type="caution">
    <text evidence="6">The sequence shown here is derived from an EMBL/GenBank/DDBJ whole genome shotgun (WGS) entry which is preliminary data.</text>
</comment>
<keyword evidence="7" id="KW-1185">Reference proteome</keyword>